<evidence type="ECO:0000256" key="2">
    <source>
        <dbReference type="SAM" id="MobiDB-lite"/>
    </source>
</evidence>
<proteinExistence type="predicted"/>
<name>A0A2Z7D458_9LAMI</name>
<organism evidence="3 4">
    <name type="scientific">Dorcoceras hygrometricum</name>
    <dbReference type="NCBI Taxonomy" id="472368"/>
    <lineage>
        <taxon>Eukaryota</taxon>
        <taxon>Viridiplantae</taxon>
        <taxon>Streptophyta</taxon>
        <taxon>Embryophyta</taxon>
        <taxon>Tracheophyta</taxon>
        <taxon>Spermatophyta</taxon>
        <taxon>Magnoliopsida</taxon>
        <taxon>eudicotyledons</taxon>
        <taxon>Gunneridae</taxon>
        <taxon>Pentapetalae</taxon>
        <taxon>asterids</taxon>
        <taxon>lamiids</taxon>
        <taxon>Lamiales</taxon>
        <taxon>Gesneriaceae</taxon>
        <taxon>Didymocarpoideae</taxon>
        <taxon>Trichosporeae</taxon>
        <taxon>Loxocarpinae</taxon>
        <taxon>Dorcoceras</taxon>
    </lineage>
</organism>
<sequence>MKQLVCKHVKNSGVESAVEEVNEPDVVVHLLIYQMFINRGESAVGTTNSKTADEIYKEEPTADERYEENQQLSEQLLNNLLSQSIVVEEDSGEAIDEPDASNSSIQSRAYMNQLLLLNQSLALHPVAKIQTQENNNRSAKQNMQSAVARIHQLQAISCCKQKSRPAVDTTDGSAGVARPAGAQRMISWKQMRAVSWKQMRAVSCKQMSTRSNAKEESESDVEQLIQMLD</sequence>
<evidence type="ECO:0000256" key="1">
    <source>
        <dbReference type="SAM" id="Coils"/>
    </source>
</evidence>
<protein>
    <submittedName>
        <fullName evidence="3">Uncharacterized protein</fullName>
    </submittedName>
</protein>
<feature type="coiled-coil region" evidence="1">
    <location>
        <begin position="129"/>
        <end position="156"/>
    </location>
</feature>
<keyword evidence="4" id="KW-1185">Reference proteome</keyword>
<dbReference type="Proteomes" id="UP000250235">
    <property type="component" value="Unassembled WGS sequence"/>
</dbReference>
<evidence type="ECO:0000313" key="3">
    <source>
        <dbReference type="EMBL" id="KZV53547.1"/>
    </source>
</evidence>
<dbReference type="EMBL" id="KQ990191">
    <property type="protein sequence ID" value="KZV53547.1"/>
    <property type="molecule type" value="Genomic_DNA"/>
</dbReference>
<gene>
    <name evidence="3" type="ORF">F511_41933</name>
</gene>
<evidence type="ECO:0000313" key="4">
    <source>
        <dbReference type="Proteomes" id="UP000250235"/>
    </source>
</evidence>
<reference evidence="3 4" key="1">
    <citation type="journal article" date="2015" name="Proc. Natl. Acad. Sci. U.S.A.">
        <title>The resurrection genome of Boea hygrometrica: A blueprint for survival of dehydration.</title>
        <authorList>
            <person name="Xiao L."/>
            <person name="Yang G."/>
            <person name="Zhang L."/>
            <person name="Yang X."/>
            <person name="Zhao S."/>
            <person name="Ji Z."/>
            <person name="Zhou Q."/>
            <person name="Hu M."/>
            <person name="Wang Y."/>
            <person name="Chen M."/>
            <person name="Xu Y."/>
            <person name="Jin H."/>
            <person name="Xiao X."/>
            <person name="Hu G."/>
            <person name="Bao F."/>
            <person name="Hu Y."/>
            <person name="Wan P."/>
            <person name="Li L."/>
            <person name="Deng X."/>
            <person name="Kuang T."/>
            <person name="Xiang C."/>
            <person name="Zhu J.K."/>
            <person name="Oliver M.J."/>
            <person name="He Y."/>
        </authorList>
    </citation>
    <scope>NUCLEOTIDE SEQUENCE [LARGE SCALE GENOMIC DNA]</scope>
    <source>
        <strain evidence="4">cv. XS01</strain>
    </source>
</reference>
<accession>A0A2Z7D458</accession>
<dbReference type="AlphaFoldDB" id="A0A2Z7D458"/>
<keyword evidence="1" id="KW-0175">Coiled coil</keyword>
<feature type="region of interest" description="Disordered" evidence="2">
    <location>
        <begin position="207"/>
        <end position="229"/>
    </location>
</feature>